<dbReference type="SUPFAM" id="SSF103481">
    <property type="entry name" value="Multidrug resistance efflux transporter EmrE"/>
    <property type="match status" value="1"/>
</dbReference>
<keyword evidence="1" id="KW-0812">Transmembrane</keyword>
<gene>
    <name evidence="3" type="ORF">METHB2_130008</name>
</gene>
<feature type="domain" description="EamA" evidence="2">
    <location>
        <begin position="2"/>
        <end position="133"/>
    </location>
</feature>
<dbReference type="GO" id="GO:0016020">
    <property type="term" value="C:membrane"/>
    <property type="evidence" value="ECO:0007669"/>
    <property type="project" value="InterPro"/>
</dbReference>
<dbReference type="AlphaFoldDB" id="A0A8S0WYS9"/>
<accession>A0A8S0WYS9</accession>
<organism evidence="3 4">
    <name type="scientific">Candidatus Methylobacter favarea</name>
    <dbReference type="NCBI Taxonomy" id="2707345"/>
    <lineage>
        <taxon>Bacteria</taxon>
        <taxon>Pseudomonadati</taxon>
        <taxon>Pseudomonadota</taxon>
        <taxon>Gammaproteobacteria</taxon>
        <taxon>Methylococcales</taxon>
        <taxon>Methylococcaceae</taxon>
        <taxon>Methylobacter</taxon>
    </lineage>
</organism>
<feature type="transmembrane region" description="Helical" evidence="1">
    <location>
        <begin position="96"/>
        <end position="114"/>
    </location>
</feature>
<evidence type="ECO:0000259" key="2">
    <source>
        <dbReference type="Pfam" id="PF00892"/>
    </source>
</evidence>
<protein>
    <submittedName>
        <fullName evidence="3">EamA-like transporter family</fullName>
    </submittedName>
</protein>
<dbReference type="Gene3D" id="1.10.3730.20">
    <property type="match status" value="1"/>
</dbReference>
<dbReference type="InterPro" id="IPR000620">
    <property type="entry name" value="EamA_dom"/>
</dbReference>
<feature type="transmembrane region" description="Helical" evidence="1">
    <location>
        <begin position="217"/>
        <end position="236"/>
    </location>
</feature>
<keyword evidence="4" id="KW-1185">Reference proteome</keyword>
<dbReference type="InterPro" id="IPR037185">
    <property type="entry name" value="EmrE-like"/>
</dbReference>
<proteinExistence type="predicted"/>
<feature type="transmembrane region" description="Helical" evidence="1">
    <location>
        <begin position="151"/>
        <end position="170"/>
    </location>
</feature>
<feature type="transmembrane region" description="Helical" evidence="1">
    <location>
        <begin position="242"/>
        <end position="266"/>
    </location>
</feature>
<feature type="transmembrane region" description="Helical" evidence="1">
    <location>
        <begin position="65"/>
        <end position="84"/>
    </location>
</feature>
<feature type="transmembrane region" description="Helical" evidence="1">
    <location>
        <begin position="120"/>
        <end position="139"/>
    </location>
</feature>
<dbReference type="EMBL" id="CADCXN010000035">
    <property type="protein sequence ID" value="CAA9889743.1"/>
    <property type="molecule type" value="Genomic_DNA"/>
</dbReference>
<evidence type="ECO:0000313" key="3">
    <source>
        <dbReference type="EMBL" id="CAA9889743.1"/>
    </source>
</evidence>
<sequence>MWLFYALLGPPFCAIVHVLDSHCVENVFDRPFMGVITGSVASLVILLAVSFAMPFAIWQLPGPDVVVLALLAGGLIQLSQAFYFKALQYSEAGIVAAYWNLIPILLPLTSYYLFDEVLTLWQYAGIGILIFTSVCFCLLDSCLKGRWYSFMLMLAACMVQVITMLIQKTVFEQGEFFICFLIVMIGIIGSGVLPLLIPDIRKALGNNMPTLRPAIPMLIGIEAVNWVALYTALRAVDLGEPALVAAVETTIPGYTFALTLLLVATTKRFDNKEARQQLPLKLALVALMTVGVWQVS</sequence>
<keyword evidence="1" id="KW-1133">Transmembrane helix</keyword>
<keyword evidence="1" id="KW-0472">Membrane</keyword>
<evidence type="ECO:0000256" key="1">
    <source>
        <dbReference type="SAM" id="Phobius"/>
    </source>
</evidence>
<dbReference type="RefSeq" id="WP_174624728.1">
    <property type="nucleotide sequence ID" value="NZ_CADCXN010000035.1"/>
</dbReference>
<feature type="transmembrane region" description="Helical" evidence="1">
    <location>
        <begin position="40"/>
        <end position="59"/>
    </location>
</feature>
<dbReference type="Proteomes" id="UP000494216">
    <property type="component" value="Unassembled WGS sequence"/>
</dbReference>
<feature type="transmembrane region" description="Helical" evidence="1">
    <location>
        <begin position="278"/>
        <end position="295"/>
    </location>
</feature>
<evidence type="ECO:0000313" key="4">
    <source>
        <dbReference type="Proteomes" id="UP000494216"/>
    </source>
</evidence>
<comment type="caution">
    <text evidence="3">The sequence shown here is derived from an EMBL/GenBank/DDBJ whole genome shotgun (WGS) entry which is preliminary data.</text>
</comment>
<name>A0A8S0WYS9_9GAMM</name>
<dbReference type="Pfam" id="PF00892">
    <property type="entry name" value="EamA"/>
    <property type="match status" value="1"/>
</dbReference>
<reference evidence="3 4" key="1">
    <citation type="submission" date="2020-02" db="EMBL/GenBank/DDBJ databases">
        <authorList>
            <person name="Hogendoorn C."/>
        </authorList>
    </citation>
    <scope>NUCLEOTIDE SEQUENCE [LARGE SCALE GENOMIC DNA]</scope>
    <source>
        <strain evidence="3">METHB21</strain>
    </source>
</reference>
<feature type="transmembrane region" description="Helical" evidence="1">
    <location>
        <begin position="176"/>
        <end position="197"/>
    </location>
</feature>